<dbReference type="PROSITE" id="PS50164">
    <property type="entry name" value="GIY_YIG"/>
    <property type="match status" value="1"/>
</dbReference>
<name>A0A383AGV1_9ZZZZ</name>
<evidence type="ECO:0000259" key="2">
    <source>
        <dbReference type="PROSITE" id="PS50164"/>
    </source>
</evidence>
<dbReference type="AlphaFoldDB" id="A0A383AGV1"/>
<proteinExistence type="predicted"/>
<dbReference type="EMBL" id="UINC01191933">
    <property type="protein sequence ID" value="SVE06823.1"/>
    <property type="molecule type" value="Genomic_DNA"/>
</dbReference>
<reference evidence="3" key="1">
    <citation type="submission" date="2018-05" db="EMBL/GenBank/DDBJ databases">
        <authorList>
            <person name="Lanie J.A."/>
            <person name="Ng W.-L."/>
            <person name="Kazmierczak K.M."/>
            <person name="Andrzejewski T.M."/>
            <person name="Davidsen T.M."/>
            <person name="Wayne K.J."/>
            <person name="Tettelin H."/>
            <person name="Glass J.I."/>
            <person name="Rusch D."/>
            <person name="Podicherti R."/>
            <person name="Tsui H.-C.T."/>
            <person name="Winkler M.E."/>
        </authorList>
    </citation>
    <scope>NUCLEOTIDE SEQUENCE</scope>
</reference>
<dbReference type="InterPro" id="IPR050190">
    <property type="entry name" value="UPF0213_domain"/>
</dbReference>
<dbReference type="PANTHER" id="PTHR34477:SF1">
    <property type="entry name" value="UPF0213 PROTEIN YHBQ"/>
    <property type="match status" value="1"/>
</dbReference>
<dbReference type="Gene3D" id="3.40.1440.10">
    <property type="entry name" value="GIY-YIG endonuclease"/>
    <property type="match status" value="1"/>
</dbReference>
<protein>
    <recommendedName>
        <fullName evidence="2">GIY-YIG domain-containing protein</fullName>
    </recommendedName>
</protein>
<feature type="non-terminal residue" evidence="3">
    <location>
        <position position="103"/>
    </location>
</feature>
<accession>A0A383AGV1</accession>
<dbReference type="InterPro" id="IPR000305">
    <property type="entry name" value="GIY-YIG_endonuc"/>
</dbReference>
<gene>
    <name evidence="3" type="ORF">METZ01_LOCUS459677</name>
</gene>
<evidence type="ECO:0000313" key="3">
    <source>
        <dbReference type="EMBL" id="SVE06823.1"/>
    </source>
</evidence>
<evidence type="ECO:0000256" key="1">
    <source>
        <dbReference type="SAM" id="MobiDB-lite"/>
    </source>
</evidence>
<dbReference type="PANTHER" id="PTHR34477">
    <property type="entry name" value="UPF0213 PROTEIN YHBQ"/>
    <property type="match status" value="1"/>
</dbReference>
<dbReference type="SUPFAM" id="SSF82771">
    <property type="entry name" value="GIY-YIG endonuclease"/>
    <property type="match status" value="1"/>
</dbReference>
<feature type="domain" description="GIY-YIG" evidence="2">
    <location>
        <begin position="1"/>
        <end position="75"/>
    </location>
</feature>
<dbReference type="Pfam" id="PF01541">
    <property type="entry name" value="GIY-YIG"/>
    <property type="match status" value="1"/>
</dbReference>
<sequence>MVDIYVLECERGNFYIGKTNNGEQRLRQHISGTGAKWTQKYEPKRIVNYYRNKKDADEKKITERMMKKHGPRKVRGGPYVRTKMSNSELRDLEKKVGFKSSPA</sequence>
<organism evidence="3">
    <name type="scientific">marine metagenome</name>
    <dbReference type="NCBI Taxonomy" id="408172"/>
    <lineage>
        <taxon>unclassified sequences</taxon>
        <taxon>metagenomes</taxon>
        <taxon>ecological metagenomes</taxon>
    </lineage>
</organism>
<feature type="region of interest" description="Disordered" evidence="1">
    <location>
        <begin position="69"/>
        <end position="103"/>
    </location>
</feature>
<dbReference type="InterPro" id="IPR035901">
    <property type="entry name" value="GIY-YIG_endonuc_sf"/>
</dbReference>